<dbReference type="HOGENOM" id="CLU_997484_0_0_1"/>
<proteinExistence type="predicted"/>
<keyword evidence="3" id="KW-1185">Reference proteome</keyword>
<dbReference type="AlphaFoldDB" id="M2R5D2"/>
<protein>
    <submittedName>
        <fullName evidence="2">Uncharacterized protein</fullName>
    </submittedName>
</protein>
<organism evidence="2 3">
    <name type="scientific">Ceriporiopsis subvermispora (strain B)</name>
    <name type="common">White-rot fungus</name>
    <name type="synonym">Gelatoporia subvermispora</name>
    <dbReference type="NCBI Taxonomy" id="914234"/>
    <lineage>
        <taxon>Eukaryota</taxon>
        <taxon>Fungi</taxon>
        <taxon>Dikarya</taxon>
        <taxon>Basidiomycota</taxon>
        <taxon>Agaricomycotina</taxon>
        <taxon>Agaricomycetes</taxon>
        <taxon>Polyporales</taxon>
        <taxon>Gelatoporiaceae</taxon>
        <taxon>Gelatoporia</taxon>
    </lineage>
</organism>
<accession>M2R5D2</accession>
<gene>
    <name evidence="2" type="ORF">CERSUDRAFT_76247</name>
</gene>
<feature type="compositionally biased region" description="Polar residues" evidence="1">
    <location>
        <begin position="1"/>
        <end position="14"/>
    </location>
</feature>
<feature type="region of interest" description="Disordered" evidence="1">
    <location>
        <begin position="230"/>
        <end position="279"/>
    </location>
</feature>
<dbReference type="EMBL" id="KB445804">
    <property type="protein sequence ID" value="EMD34121.1"/>
    <property type="molecule type" value="Genomic_DNA"/>
</dbReference>
<name>M2R5D2_CERS8</name>
<dbReference type="Proteomes" id="UP000016930">
    <property type="component" value="Unassembled WGS sequence"/>
</dbReference>
<evidence type="ECO:0000313" key="2">
    <source>
        <dbReference type="EMBL" id="EMD34121.1"/>
    </source>
</evidence>
<evidence type="ECO:0000313" key="3">
    <source>
        <dbReference type="Proteomes" id="UP000016930"/>
    </source>
</evidence>
<feature type="region of interest" description="Disordered" evidence="1">
    <location>
        <begin position="1"/>
        <end position="31"/>
    </location>
</feature>
<feature type="compositionally biased region" description="Polar residues" evidence="1">
    <location>
        <begin position="269"/>
        <end position="279"/>
    </location>
</feature>
<evidence type="ECO:0000256" key="1">
    <source>
        <dbReference type="SAM" id="MobiDB-lite"/>
    </source>
</evidence>
<reference evidence="2 3" key="1">
    <citation type="journal article" date="2012" name="Proc. Natl. Acad. Sci. U.S.A.">
        <title>Comparative genomics of Ceriporiopsis subvermispora and Phanerochaete chrysosporium provide insight into selective ligninolysis.</title>
        <authorList>
            <person name="Fernandez-Fueyo E."/>
            <person name="Ruiz-Duenas F.J."/>
            <person name="Ferreira P."/>
            <person name="Floudas D."/>
            <person name="Hibbett D.S."/>
            <person name="Canessa P."/>
            <person name="Larrondo L.F."/>
            <person name="James T.Y."/>
            <person name="Seelenfreund D."/>
            <person name="Lobos S."/>
            <person name="Polanco R."/>
            <person name="Tello M."/>
            <person name="Honda Y."/>
            <person name="Watanabe T."/>
            <person name="Watanabe T."/>
            <person name="Ryu J.S."/>
            <person name="Kubicek C.P."/>
            <person name="Schmoll M."/>
            <person name="Gaskell J."/>
            <person name="Hammel K.E."/>
            <person name="St John F.J."/>
            <person name="Vanden Wymelenberg A."/>
            <person name="Sabat G."/>
            <person name="Splinter BonDurant S."/>
            <person name="Syed K."/>
            <person name="Yadav J.S."/>
            <person name="Doddapaneni H."/>
            <person name="Subramanian V."/>
            <person name="Lavin J.L."/>
            <person name="Oguiza J.A."/>
            <person name="Perez G."/>
            <person name="Pisabarro A.G."/>
            <person name="Ramirez L."/>
            <person name="Santoyo F."/>
            <person name="Master E."/>
            <person name="Coutinho P.M."/>
            <person name="Henrissat B."/>
            <person name="Lombard V."/>
            <person name="Magnuson J.K."/>
            <person name="Kuees U."/>
            <person name="Hori C."/>
            <person name="Igarashi K."/>
            <person name="Samejima M."/>
            <person name="Held B.W."/>
            <person name="Barry K.W."/>
            <person name="LaButti K.M."/>
            <person name="Lapidus A."/>
            <person name="Lindquist E.A."/>
            <person name="Lucas S.M."/>
            <person name="Riley R."/>
            <person name="Salamov A.A."/>
            <person name="Hoffmeister D."/>
            <person name="Schwenk D."/>
            <person name="Hadar Y."/>
            <person name="Yarden O."/>
            <person name="de Vries R.P."/>
            <person name="Wiebenga A."/>
            <person name="Stenlid J."/>
            <person name="Eastwood D."/>
            <person name="Grigoriev I.V."/>
            <person name="Berka R.M."/>
            <person name="Blanchette R.A."/>
            <person name="Kersten P."/>
            <person name="Martinez A.T."/>
            <person name="Vicuna R."/>
            <person name="Cullen D."/>
        </authorList>
    </citation>
    <scope>NUCLEOTIDE SEQUENCE [LARGE SCALE GENOMIC DNA]</scope>
    <source>
        <strain evidence="2 3">B</strain>
    </source>
</reference>
<sequence length="279" mass="29587">MTASTRAVSTTPQQPRHRPRQSATVEVPAAVDEFTTVEVSAAETTISEEPLTEGGETEAISEVAVEEAGISEPAAAEVVEAITEVNPIDAAAEETTASIVEETITTTVTEETPTTVADVHVQQARRSWFGRFTDEVKHVTDDVVEWVEGATHTSGPTASTITETETSAVAEQEAVSAADVSPSIEETQATDATAVTAEQVPVSAKEVANGTLVEGGASADAERARWRDVPKQELQHAHSARQRAQRKGDSANMYRSVARKRKRPLSAGSAHSMTAATRE</sequence>